<protein>
    <submittedName>
        <fullName evidence="2">Uncharacterized protein</fullName>
    </submittedName>
</protein>
<feature type="compositionally biased region" description="Low complexity" evidence="1">
    <location>
        <begin position="175"/>
        <end position="193"/>
    </location>
</feature>
<evidence type="ECO:0000313" key="3">
    <source>
        <dbReference type="Proteomes" id="UP001367316"/>
    </source>
</evidence>
<comment type="caution">
    <text evidence="2">The sequence shown here is derived from an EMBL/GenBank/DDBJ whole genome shotgun (WGS) entry which is preliminary data.</text>
</comment>
<feature type="compositionally biased region" description="Basic residues" evidence="1">
    <location>
        <begin position="194"/>
        <end position="203"/>
    </location>
</feature>
<feature type="compositionally biased region" description="Polar residues" evidence="1">
    <location>
        <begin position="70"/>
        <end position="85"/>
    </location>
</feature>
<feature type="compositionally biased region" description="Low complexity" evidence="1">
    <location>
        <begin position="1"/>
        <end position="19"/>
    </location>
</feature>
<feature type="region of interest" description="Disordered" evidence="1">
    <location>
        <begin position="459"/>
        <end position="513"/>
    </location>
</feature>
<feature type="compositionally biased region" description="Polar residues" evidence="1">
    <location>
        <begin position="149"/>
        <end position="158"/>
    </location>
</feature>
<feature type="region of interest" description="Disordered" evidence="1">
    <location>
        <begin position="65"/>
        <end position="240"/>
    </location>
</feature>
<gene>
    <name evidence="2" type="ORF">JOL62DRAFT_104417</name>
</gene>
<accession>A0ABR1N951</accession>
<evidence type="ECO:0000256" key="1">
    <source>
        <dbReference type="SAM" id="MobiDB-lite"/>
    </source>
</evidence>
<reference evidence="2 3" key="1">
    <citation type="submission" date="2024-04" db="EMBL/GenBank/DDBJ databases">
        <title>Phyllosticta paracitricarpa is synonymous to the EU quarantine fungus P. citricarpa based on phylogenomic analyses.</title>
        <authorList>
            <consortium name="Lawrence Berkeley National Laboratory"/>
            <person name="Van ingen-buijs V.A."/>
            <person name="Van westerhoven A.C."/>
            <person name="Haridas S."/>
            <person name="Skiadas P."/>
            <person name="Martin F."/>
            <person name="Groenewald J.Z."/>
            <person name="Crous P.W."/>
            <person name="Seidl M.F."/>
        </authorList>
    </citation>
    <scope>NUCLEOTIDE SEQUENCE [LARGE SCALE GENOMIC DNA]</scope>
    <source>
        <strain evidence="2 3">CBS 141358</strain>
    </source>
</reference>
<keyword evidence="3" id="KW-1185">Reference proteome</keyword>
<feature type="region of interest" description="Disordered" evidence="1">
    <location>
        <begin position="1"/>
        <end position="27"/>
    </location>
</feature>
<sequence length="572" mass="62731">MTQVRPSSSSSVSGGSPSRLAAAPRRGVVRHVYTFQGGIEYVSREGREGEGENVDDAAAAAAAAENDAVSMSSGLSSPANKTSSIAVVGGRPRRSSCSSGAGRNRRSGDVAAALPSRPRRGSSSFAHLSARLMPTISEEEELQGGAANTIATVSSASAPNGDGDGDDNDEKKNGEQQQLLQQQQQQQLQPQKQTRPRHQKPRPTHLSIITNNMNSNPNPNMTANRSTAPSQSLRLPPSPTPPHLMPFTSSGTEQLLPISQAFLDASAAAMPLPPSGNPRGIAAAAATQLDERWREERELERVQWEIWRQSQRQSQPQGPQPCQQGHGRVHPFEEARYQHQQQSCADWRQCQNQCQWSQQGQQQSQQCQYQLGLLQQQQHLQQPYQQHTASTAAYGFAHLTASPSHNQGYYNYDNVAIMNNAVAAANSGYNNNHNNPQNQNLNLNNLNHNLTNEPVKTFPHGTRHRLTTNNNNNNNNITTTMPPITNLTQTPSSTTNNNDKRPAFDPDAPLPPSIRGPPIMVPMMSFYRHFEDLAHVRRAFVREQLRRESGDGFDGVGGRGREVVDLRGEGMW</sequence>
<name>A0ABR1N951_9PEZI</name>
<organism evidence="2 3">
    <name type="scientific">Phyllosticta paracitricarpa</name>
    <dbReference type="NCBI Taxonomy" id="2016321"/>
    <lineage>
        <taxon>Eukaryota</taxon>
        <taxon>Fungi</taxon>
        <taxon>Dikarya</taxon>
        <taxon>Ascomycota</taxon>
        <taxon>Pezizomycotina</taxon>
        <taxon>Dothideomycetes</taxon>
        <taxon>Dothideomycetes incertae sedis</taxon>
        <taxon>Botryosphaeriales</taxon>
        <taxon>Phyllostictaceae</taxon>
        <taxon>Phyllosticta</taxon>
    </lineage>
</organism>
<evidence type="ECO:0000313" key="2">
    <source>
        <dbReference type="EMBL" id="KAK7610586.1"/>
    </source>
</evidence>
<feature type="compositionally biased region" description="Low complexity" evidence="1">
    <location>
        <begin position="207"/>
        <end position="222"/>
    </location>
</feature>
<feature type="compositionally biased region" description="Low complexity" evidence="1">
    <location>
        <begin position="467"/>
        <end position="488"/>
    </location>
</feature>
<proteinExistence type="predicted"/>
<dbReference type="Proteomes" id="UP001367316">
    <property type="component" value="Unassembled WGS sequence"/>
</dbReference>
<dbReference type="EMBL" id="JBBPBF010000017">
    <property type="protein sequence ID" value="KAK7610586.1"/>
    <property type="molecule type" value="Genomic_DNA"/>
</dbReference>